<evidence type="ECO:0008006" key="3">
    <source>
        <dbReference type="Google" id="ProtNLM"/>
    </source>
</evidence>
<accession>A0ABY8PQU4</accession>
<evidence type="ECO:0000313" key="2">
    <source>
        <dbReference type="Proteomes" id="UP001232493"/>
    </source>
</evidence>
<gene>
    <name evidence="1" type="ORF">JRV97_11160</name>
</gene>
<keyword evidence="2" id="KW-1185">Reference proteome</keyword>
<dbReference type="SUPFAM" id="SSF64182">
    <property type="entry name" value="DHH phosphoesterases"/>
    <property type="match status" value="1"/>
</dbReference>
<protein>
    <recommendedName>
        <fullName evidence="3">DDH domain-containing protein</fullName>
    </recommendedName>
</protein>
<dbReference type="EMBL" id="CP069362">
    <property type="protein sequence ID" value="WGS64898.1"/>
    <property type="molecule type" value="Genomic_DNA"/>
</dbReference>
<dbReference type="RefSeq" id="WP_280998918.1">
    <property type="nucleotide sequence ID" value="NZ_CP069362.1"/>
</dbReference>
<proteinExistence type="predicted"/>
<dbReference type="Proteomes" id="UP001232493">
    <property type="component" value="Chromosome"/>
</dbReference>
<dbReference type="InterPro" id="IPR038763">
    <property type="entry name" value="DHH_sf"/>
</dbReference>
<name>A0ABY8PQU4_9BACT</name>
<reference evidence="1 2" key="1">
    <citation type="submission" date="2021-02" db="EMBL/GenBank/DDBJ databases">
        <title>Characterization of Marinitoga sp. nov. str. BP5-C20A.</title>
        <authorList>
            <person name="Erauso G."/>
            <person name="Postec A."/>
        </authorList>
    </citation>
    <scope>NUCLEOTIDE SEQUENCE [LARGE SCALE GENOMIC DNA]</scope>
    <source>
        <strain evidence="1 2">BP5-C20A</strain>
    </source>
</reference>
<organism evidence="1 2">
    <name type="scientific">Marinitoga aeolica</name>
    <dbReference type="NCBI Taxonomy" id="2809031"/>
    <lineage>
        <taxon>Bacteria</taxon>
        <taxon>Thermotogati</taxon>
        <taxon>Thermotogota</taxon>
        <taxon>Thermotogae</taxon>
        <taxon>Petrotogales</taxon>
        <taxon>Petrotogaceae</taxon>
        <taxon>Marinitoga</taxon>
    </lineage>
</organism>
<dbReference type="Gene3D" id="3.90.1640.10">
    <property type="entry name" value="inorganic pyrophosphatase (n-terminal core)"/>
    <property type="match status" value="1"/>
</dbReference>
<sequence>MNILDLKEYIKGKRVLHTTHKLSDCDGIASIYWGINVYGGDYYIPRPELRSGEGLLDYLNLKTDNNINVDSYDIYFIYDTSNYEDIDFISLENKEYVIFDHHSKINEDFVSNSVFAYINKASANVINLYELSIKNSIHLKDEILLSFATALYTDTLMFRTAREKEFYYFSKFIKNKKFEDILNIIYSKNIDQKDFINSLKDLKFYKIKDLIVSVGNFNNVNQYQAFLDGLLDVLGIDVSIGILPLGIKVQVKKIHVQKVYHQLLVPLQKKLNIKKQQGIWLNFFDYRSILNALKSYK</sequence>
<evidence type="ECO:0000313" key="1">
    <source>
        <dbReference type="EMBL" id="WGS64898.1"/>
    </source>
</evidence>